<reference evidence="2" key="1">
    <citation type="submission" date="2023-07" db="EMBL/GenBank/DDBJ databases">
        <title>30 novel species of actinomycetes from the DSMZ collection.</title>
        <authorList>
            <person name="Nouioui I."/>
        </authorList>
    </citation>
    <scope>NUCLEOTIDE SEQUENCE [LARGE SCALE GENOMIC DNA]</scope>
    <source>
        <strain evidence="2">DSM 44917</strain>
    </source>
</reference>
<proteinExistence type="predicted"/>
<gene>
    <name evidence="1" type="ORF">RM780_04230</name>
</gene>
<name>A0ABU2L3M9_9ACTN</name>
<dbReference type="RefSeq" id="WP_311629090.1">
    <property type="nucleotide sequence ID" value="NZ_JAVREN010000004.1"/>
</dbReference>
<accession>A0ABU2L3M9</accession>
<keyword evidence="2" id="KW-1185">Reference proteome</keyword>
<comment type="caution">
    <text evidence="1">The sequence shown here is derived from an EMBL/GenBank/DDBJ whole genome shotgun (WGS) entry which is preliminary data.</text>
</comment>
<protein>
    <submittedName>
        <fullName evidence="1">Uncharacterized protein</fullName>
    </submittedName>
</protein>
<evidence type="ECO:0000313" key="2">
    <source>
        <dbReference type="Proteomes" id="UP001183388"/>
    </source>
</evidence>
<organism evidence="1 2">
    <name type="scientific">Streptomyces boetiae</name>
    <dbReference type="NCBI Taxonomy" id="3075541"/>
    <lineage>
        <taxon>Bacteria</taxon>
        <taxon>Bacillati</taxon>
        <taxon>Actinomycetota</taxon>
        <taxon>Actinomycetes</taxon>
        <taxon>Kitasatosporales</taxon>
        <taxon>Streptomycetaceae</taxon>
        <taxon>Streptomyces</taxon>
    </lineage>
</organism>
<evidence type="ECO:0000313" key="1">
    <source>
        <dbReference type="EMBL" id="MDT0306170.1"/>
    </source>
</evidence>
<sequence length="74" mass="8234">MTARQLIHDYLTGRAACMRPRTDTAADTLLNAYHAQVRDEVLREAADELDAHCEQHGVFGVGDRLRRKANEAAA</sequence>
<dbReference type="EMBL" id="JAVREN010000004">
    <property type="protein sequence ID" value="MDT0306170.1"/>
    <property type="molecule type" value="Genomic_DNA"/>
</dbReference>
<dbReference type="Proteomes" id="UP001183388">
    <property type="component" value="Unassembled WGS sequence"/>
</dbReference>